<evidence type="ECO:0000313" key="1">
    <source>
        <dbReference type="EMBL" id="PHN01906.1"/>
    </source>
</evidence>
<gene>
    <name evidence="1" type="ORF">CRP01_34500</name>
</gene>
<dbReference type="EMBL" id="PDUD01000047">
    <property type="protein sequence ID" value="PHN01906.1"/>
    <property type="molecule type" value="Genomic_DNA"/>
</dbReference>
<organism evidence="1 2">
    <name type="scientific">Flavilitoribacter nigricans (strain ATCC 23147 / DSM 23189 / NBRC 102662 / NCIMB 1420 / SS-2)</name>
    <name type="common">Lewinella nigricans</name>
    <dbReference type="NCBI Taxonomy" id="1122177"/>
    <lineage>
        <taxon>Bacteria</taxon>
        <taxon>Pseudomonadati</taxon>
        <taxon>Bacteroidota</taxon>
        <taxon>Saprospiria</taxon>
        <taxon>Saprospirales</taxon>
        <taxon>Lewinellaceae</taxon>
        <taxon>Flavilitoribacter</taxon>
    </lineage>
</organism>
<dbReference type="RefSeq" id="WP_099154641.1">
    <property type="nucleotide sequence ID" value="NZ_PDUD01000047.1"/>
</dbReference>
<dbReference type="PROSITE" id="PS51257">
    <property type="entry name" value="PROKAR_LIPOPROTEIN"/>
    <property type="match status" value="1"/>
</dbReference>
<name>A0A2D0N0L7_FLAN2</name>
<accession>A0A2D0N0L7</accession>
<evidence type="ECO:0000313" key="2">
    <source>
        <dbReference type="Proteomes" id="UP000223913"/>
    </source>
</evidence>
<dbReference type="Proteomes" id="UP000223913">
    <property type="component" value="Unassembled WGS sequence"/>
</dbReference>
<comment type="caution">
    <text evidence="1">The sequence shown here is derived from an EMBL/GenBank/DDBJ whole genome shotgun (WGS) entry which is preliminary data.</text>
</comment>
<sequence length="182" mass="20610">MKMRSFFYLGGCLLLILTGCRENSRLIELPIPCTLTEGNGPTQRIVLPESEWGVEVPQAWAVQEVTRDSVRSVGAVDTSLLYGENQIRSITLTTLLEQVPNPGAYIASEIQAVSAQYELVNNGFQEINRISTYWLLMQEQEVYTLIYYIFGKNTYLINASCSRTEAYEEELCALIGYIFTLR</sequence>
<reference evidence="1 2" key="1">
    <citation type="submission" date="2017-10" db="EMBL/GenBank/DDBJ databases">
        <title>The draft genome sequence of Lewinella nigricans NBRC 102662.</title>
        <authorList>
            <person name="Wang K."/>
        </authorList>
    </citation>
    <scope>NUCLEOTIDE SEQUENCE [LARGE SCALE GENOMIC DNA]</scope>
    <source>
        <strain evidence="1 2">NBRC 102662</strain>
    </source>
</reference>
<protein>
    <recommendedName>
        <fullName evidence="3">DUF1795 domain-containing protein</fullName>
    </recommendedName>
</protein>
<proteinExistence type="predicted"/>
<keyword evidence="2" id="KW-1185">Reference proteome</keyword>
<evidence type="ECO:0008006" key="3">
    <source>
        <dbReference type="Google" id="ProtNLM"/>
    </source>
</evidence>
<dbReference type="AlphaFoldDB" id="A0A2D0N0L7"/>